<proteinExistence type="predicted"/>
<evidence type="ECO:0000313" key="3">
    <source>
        <dbReference type="Proteomes" id="UP001176517"/>
    </source>
</evidence>
<reference evidence="2" key="1">
    <citation type="journal article" date="2023" name="PhytoFront">
        <title>Draft Genome Resources of Seven Strains of Tilletia horrida, Causal Agent of Kernel Smut of Rice.</title>
        <authorList>
            <person name="Khanal S."/>
            <person name="Antony Babu S."/>
            <person name="Zhou X.G."/>
        </authorList>
    </citation>
    <scope>NUCLEOTIDE SEQUENCE</scope>
    <source>
        <strain evidence="2">TX6</strain>
    </source>
</reference>
<evidence type="ECO:0000256" key="1">
    <source>
        <dbReference type="SAM" id="MobiDB-lite"/>
    </source>
</evidence>
<feature type="region of interest" description="Disordered" evidence="1">
    <location>
        <begin position="33"/>
        <end position="77"/>
    </location>
</feature>
<name>A0AAN6JQ62_9BASI</name>
<sequence length="77" mass="8323">MDVSNLNDVHSWAMRRGVRPERVQIMQASLFGAHAPAQSPTGPARPDIMPAASRKHSREMSQQVDPPVAVAENAGAH</sequence>
<organism evidence="2 3">
    <name type="scientific">Tilletia horrida</name>
    <dbReference type="NCBI Taxonomy" id="155126"/>
    <lineage>
        <taxon>Eukaryota</taxon>
        <taxon>Fungi</taxon>
        <taxon>Dikarya</taxon>
        <taxon>Basidiomycota</taxon>
        <taxon>Ustilaginomycotina</taxon>
        <taxon>Exobasidiomycetes</taxon>
        <taxon>Tilletiales</taxon>
        <taxon>Tilletiaceae</taxon>
        <taxon>Tilletia</taxon>
    </lineage>
</organism>
<gene>
    <name evidence="2" type="ORF">OC846_006855</name>
</gene>
<comment type="caution">
    <text evidence="2">The sequence shown here is derived from an EMBL/GenBank/DDBJ whole genome shotgun (WGS) entry which is preliminary data.</text>
</comment>
<protein>
    <submittedName>
        <fullName evidence="2">Uncharacterized protein</fullName>
    </submittedName>
</protein>
<dbReference type="EMBL" id="JAPDMZ010000634">
    <property type="protein sequence ID" value="KAK0542073.1"/>
    <property type="molecule type" value="Genomic_DNA"/>
</dbReference>
<evidence type="ECO:0000313" key="2">
    <source>
        <dbReference type="EMBL" id="KAK0542073.1"/>
    </source>
</evidence>
<keyword evidence="3" id="KW-1185">Reference proteome</keyword>
<feature type="non-terminal residue" evidence="2">
    <location>
        <position position="77"/>
    </location>
</feature>
<dbReference type="AlphaFoldDB" id="A0AAN6JQ62"/>
<dbReference type="Proteomes" id="UP001176517">
    <property type="component" value="Unassembled WGS sequence"/>
</dbReference>
<accession>A0AAN6JQ62</accession>